<dbReference type="PANTHER" id="PTHR11102:SF160">
    <property type="entry name" value="ERAD-ASSOCIATED E3 UBIQUITIN-PROTEIN LIGASE COMPONENT HRD3"/>
    <property type="match status" value="1"/>
</dbReference>
<dbReference type="InterPro" id="IPR006597">
    <property type="entry name" value="Sel1-like"/>
</dbReference>
<dbReference type="SMART" id="SM00671">
    <property type="entry name" value="SEL1"/>
    <property type="match status" value="3"/>
</dbReference>
<proteinExistence type="predicted"/>
<sequence length="490" mass="52890">MRTAGWIVALALTVSFASVASARAQPLPACLDFAQPPTPALQAAARGDIAAQTRLGTIDASGLAVPRDVARALPLLTTAARQGDARAQYQLGKLYEHDVYLFTALKPPMLSRFIMLPLMPDDRIAWHWYRQAARQGYVPAMWALSALETNAAMMPTNPELGHSWQWAAEVNQRALHWLVRAADAGFAPAQVQLVDNADEFPIFRLGLLLPHTPPGTVRFAGVSRRFDAAVSQGFGLFDLATRNLFVIPGIPVQSDVERANWRRLQAAWPVAHAAHGLDALGPQQGIPADPHRALGYLEGLAIAGDSAAVTDLGFFYLRRDPALARALFARAARHGVAVAEGQLGMMLKPQIPPLWPPPRPPLERKVPSAAAWQPTLALWTQAAEQGDALAALSLAHQLMQEKPHDAATQTRAYAWLLVAAVRWPPYSGFRESAEHDLVQLVPRLDAAQRAAGLALAAHWINQTGCAPPSAWRHAAAAPGVARAIPAPALR</sequence>
<dbReference type="AlphaFoldDB" id="T1CI23"/>
<gene>
    <name evidence="1" type="ORF">B2A_01297</name>
</gene>
<accession>T1CI23</accession>
<dbReference type="EMBL" id="AUZZ01000963">
    <property type="protein sequence ID" value="EQD66084.1"/>
    <property type="molecule type" value="Genomic_DNA"/>
</dbReference>
<dbReference type="Gene3D" id="1.25.40.10">
    <property type="entry name" value="Tetratricopeptide repeat domain"/>
    <property type="match status" value="2"/>
</dbReference>
<evidence type="ECO:0000313" key="1">
    <source>
        <dbReference type="EMBL" id="EQD66084.1"/>
    </source>
</evidence>
<reference evidence="1" key="2">
    <citation type="journal article" date="2014" name="ISME J.">
        <title>Microbial stratification in low pH oxic and suboxic macroscopic growths along an acid mine drainage.</title>
        <authorList>
            <person name="Mendez-Garcia C."/>
            <person name="Mesa V."/>
            <person name="Sprenger R.R."/>
            <person name="Richter M."/>
            <person name="Diez M.S."/>
            <person name="Solano J."/>
            <person name="Bargiela R."/>
            <person name="Golyshina O.V."/>
            <person name="Manteca A."/>
            <person name="Ramos J.L."/>
            <person name="Gallego J.R."/>
            <person name="Llorente I."/>
            <person name="Martins Dos Santos V.A."/>
            <person name="Jensen O.N."/>
            <person name="Pelaez A.I."/>
            <person name="Sanchez J."/>
            <person name="Ferrer M."/>
        </authorList>
    </citation>
    <scope>NUCLEOTIDE SEQUENCE</scope>
</reference>
<dbReference type="SUPFAM" id="SSF81901">
    <property type="entry name" value="HCP-like"/>
    <property type="match status" value="1"/>
</dbReference>
<name>T1CI23_9ZZZZ</name>
<protein>
    <submittedName>
        <fullName evidence="1">Sel1 domain protein repeat-containing protein</fullName>
    </submittedName>
</protein>
<dbReference type="Pfam" id="PF08238">
    <property type="entry name" value="Sel1"/>
    <property type="match status" value="6"/>
</dbReference>
<reference evidence="1" key="1">
    <citation type="submission" date="2013-08" db="EMBL/GenBank/DDBJ databases">
        <authorList>
            <person name="Mendez C."/>
            <person name="Richter M."/>
            <person name="Ferrer M."/>
            <person name="Sanchez J."/>
        </authorList>
    </citation>
    <scope>NUCLEOTIDE SEQUENCE</scope>
</reference>
<comment type="caution">
    <text evidence="1">The sequence shown here is derived from an EMBL/GenBank/DDBJ whole genome shotgun (WGS) entry which is preliminary data.</text>
</comment>
<organism evidence="1">
    <name type="scientific">mine drainage metagenome</name>
    <dbReference type="NCBI Taxonomy" id="410659"/>
    <lineage>
        <taxon>unclassified sequences</taxon>
        <taxon>metagenomes</taxon>
        <taxon>ecological metagenomes</taxon>
    </lineage>
</organism>
<dbReference type="PANTHER" id="PTHR11102">
    <property type="entry name" value="SEL-1-LIKE PROTEIN"/>
    <property type="match status" value="1"/>
</dbReference>
<dbReference type="InterPro" id="IPR011990">
    <property type="entry name" value="TPR-like_helical_dom_sf"/>
</dbReference>
<dbReference type="InterPro" id="IPR050767">
    <property type="entry name" value="Sel1_AlgK"/>
</dbReference>